<feature type="domain" description="Nucleotide modification associated" evidence="1">
    <location>
        <begin position="8"/>
        <end position="209"/>
    </location>
</feature>
<accession>A0ABU1UXA1</accession>
<dbReference type="Proteomes" id="UP001253595">
    <property type="component" value="Unassembled WGS sequence"/>
</dbReference>
<dbReference type="Pfam" id="PF18753">
    <property type="entry name" value="Nmad2"/>
    <property type="match status" value="1"/>
</dbReference>
<dbReference type="RefSeq" id="WP_310071525.1">
    <property type="nucleotide sequence ID" value="NZ_JAVDVX010000003.1"/>
</dbReference>
<gene>
    <name evidence="2" type="ORF">J2X05_001829</name>
</gene>
<evidence type="ECO:0000259" key="1">
    <source>
        <dbReference type="Pfam" id="PF18753"/>
    </source>
</evidence>
<evidence type="ECO:0000313" key="3">
    <source>
        <dbReference type="Proteomes" id="UP001253595"/>
    </source>
</evidence>
<evidence type="ECO:0000313" key="2">
    <source>
        <dbReference type="EMBL" id="MDR7089807.1"/>
    </source>
</evidence>
<dbReference type="EMBL" id="JAVDVX010000003">
    <property type="protein sequence ID" value="MDR7089807.1"/>
    <property type="molecule type" value="Genomic_DNA"/>
</dbReference>
<dbReference type="InterPro" id="IPR041180">
    <property type="entry name" value="Nmad2"/>
</dbReference>
<keyword evidence="3" id="KW-1185">Reference proteome</keyword>
<protein>
    <recommendedName>
        <fullName evidence="1">Nucleotide modification associated domain-containing protein</fullName>
    </recommendedName>
</protein>
<comment type="caution">
    <text evidence="2">The sequence shown here is derived from an EMBL/GenBank/DDBJ whole genome shotgun (WGS) entry which is preliminary data.</text>
</comment>
<name>A0ABU1UXA1_9GAMM</name>
<proteinExistence type="predicted"/>
<organism evidence="2 3">
    <name type="scientific">Cellvibrio fibrivorans</name>
    <dbReference type="NCBI Taxonomy" id="126350"/>
    <lineage>
        <taxon>Bacteria</taxon>
        <taxon>Pseudomonadati</taxon>
        <taxon>Pseudomonadota</taxon>
        <taxon>Gammaproteobacteria</taxon>
        <taxon>Cellvibrionales</taxon>
        <taxon>Cellvibrionaceae</taxon>
        <taxon>Cellvibrio</taxon>
    </lineage>
</organism>
<reference evidence="2 3" key="1">
    <citation type="submission" date="2023-07" db="EMBL/GenBank/DDBJ databases">
        <title>Sorghum-associated microbial communities from plants grown in Nebraska, USA.</title>
        <authorList>
            <person name="Schachtman D."/>
        </authorList>
    </citation>
    <scope>NUCLEOTIDE SEQUENCE [LARGE SCALE GENOMIC DNA]</scope>
    <source>
        <strain evidence="2 3">BE190</strain>
    </source>
</reference>
<sequence length="221" mass="25020">MLIEPNSHLYTYVIARDFGFAPNPFHGVCTLATCKPGIRKSAQIGDWILGVGGSKLGSAYRKCILLMKVSEKMSFQNYWDDFRFEIKKPCRNGSQVKMLGDNIYHRNAHDEWVQEDSHHSNADGTINRVNLDRDVGTSDQVLISNFFFYFGQKAVLVDLESISYVSGLGFKKINLSQSLGGRELINSIYKNNRKSINLLIADPYQFMNSHQRVDQGTGKIT</sequence>